<protein>
    <submittedName>
        <fullName evidence="1">Type II secretion system protein</fullName>
    </submittedName>
</protein>
<proteinExistence type="predicted"/>
<dbReference type="EMBL" id="SWCJ01000003">
    <property type="protein sequence ID" value="TKB56802.1"/>
    <property type="molecule type" value="Genomic_DNA"/>
</dbReference>
<dbReference type="Gene3D" id="3.30.700.10">
    <property type="entry name" value="Glycoprotein, Type 4 Pilin"/>
    <property type="match status" value="1"/>
</dbReference>
<reference evidence="1 2" key="1">
    <citation type="submission" date="2019-04" db="EMBL/GenBank/DDBJ databases">
        <authorList>
            <person name="Hwang J.C."/>
        </authorList>
    </citation>
    <scope>NUCLEOTIDE SEQUENCE [LARGE SCALE GENOMIC DNA]</scope>
    <source>
        <strain evidence="1 2">IMCC35002</strain>
    </source>
</reference>
<dbReference type="PROSITE" id="PS00409">
    <property type="entry name" value="PROKAR_NTER_METHYL"/>
    <property type="match status" value="1"/>
</dbReference>
<evidence type="ECO:0000313" key="2">
    <source>
        <dbReference type="Proteomes" id="UP000305675"/>
    </source>
</evidence>
<accession>A0A4U1BR10</accession>
<dbReference type="Proteomes" id="UP000305675">
    <property type="component" value="Unassembled WGS sequence"/>
</dbReference>
<organism evidence="1 2">
    <name type="scientific">Ferrimonas aestuarii</name>
    <dbReference type="NCBI Taxonomy" id="2569539"/>
    <lineage>
        <taxon>Bacteria</taxon>
        <taxon>Pseudomonadati</taxon>
        <taxon>Pseudomonadota</taxon>
        <taxon>Gammaproteobacteria</taxon>
        <taxon>Alteromonadales</taxon>
        <taxon>Ferrimonadaceae</taxon>
        <taxon>Ferrimonas</taxon>
    </lineage>
</organism>
<dbReference type="NCBIfam" id="TIGR02532">
    <property type="entry name" value="IV_pilin_GFxxxE"/>
    <property type="match status" value="1"/>
</dbReference>
<evidence type="ECO:0000313" key="1">
    <source>
        <dbReference type="EMBL" id="TKB56802.1"/>
    </source>
</evidence>
<gene>
    <name evidence="1" type="ORF">FCL42_06625</name>
</gene>
<comment type="caution">
    <text evidence="1">The sequence shown here is derived from an EMBL/GenBank/DDBJ whole genome shotgun (WGS) entry which is preliminary data.</text>
</comment>
<dbReference type="RefSeq" id="WP_136862605.1">
    <property type="nucleotide sequence ID" value="NZ_SWCJ01000003.1"/>
</dbReference>
<dbReference type="InterPro" id="IPR045584">
    <property type="entry name" value="Pilin-like"/>
</dbReference>
<dbReference type="OrthoDB" id="6386726at2"/>
<dbReference type="Pfam" id="PF07963">
    <property type="entry name" value="N_methyl"/>
    <property type="match status" value="1"/>
</dbReference>
<dbReference type="SUPFAM" id="SSF54523">
    <property type="entry name" value="Pili subunits"/>
    <property type="match status" value="1"/>
</dbReference>
<sequence length="173" mass="18902">MQKGFTLIELVVVIIILGVLAVTAAPKFIDLSEDADSAVFSATYGAFRQAVAQSHLCWRLRGNNQAVDNLNCSNDATYNLADYNDHGYPVGTLENGGTKSIGNEHDCILVWDAILDTDLGVWSESETRAPAVSKADAKIQSKYVGNESCEYIWIEDDSLSFEYDSVSGEVVRL</sequence>
<dbReference type="InterPro" id="IPR012902">
    <property type="entry name" value="N_methyl_site"/>
</dbReference>
<dbReference type="AlphaFoldDB" id="A0A4U1BR10"/>
<keyword evidence="2" id="KW-1185">Reference proteome</keyword>
<name>A0A4U1BR10_9GAMM</name>